<evidence type="ECO:0000313" key="4">
    <source>
        <dbReference type="Proteomes" id="UP000823388"/>
    </source>
</evidence>
<evidence type="ECO:0000256" key="1">
    <source>
        <dbReference type="SAM" id="MobiDB-lite"/>
    </source>
</evidence>
<keyword evidence="2" id="KW-0812">Transmembrane</keyword>
<feature type="transmembrane region" description="Helical" evidence="2">
    <location>
        <begin position="104"/>
        <end position="122"/>
    </location>
</feature>
<feature type="transmembrane region" description="Helical" evidence="2">
    <location>
        <begin position="128"/>
        <end position="148"/>
    </location>
</feature>
<keyword evidence="2" id="KW-1133">Transmembrane helix</keyword>
<dbReference type="EMBL" id="CM029043">
    <property type="protein sequence ID" value="KAG2609390.1"/>
    <property type="molecule type" value="Genomic_DNA"/>
</dbReference>
<reference evidence="3 4" key="1">
    <citation type="submission" date="2020-05" db="EMBL/GenBank/DDBJ databases">
        <title>WGS assembly of Panicum virgatum.</title>
        <authorList>
            <person name="Lovell J.T."/>
            <person name="Jenkins J."/>
            <person name="Shu S."/>
            <person name="Juenger T.E."/>
            <person name="Schmutz J."/>
        </authorList>
    </citation>
    <scope>NUCLEOTIDE SEQUENCE [LARGE SCALE GENOMIC DNA]</scope>
    <source>
        <strain evidence="3">AP13</strain>
        <strain evidence="4">cv. AP13</strain>
    </source>
</reference>
<comment type="caution">
    <text evidence="3">The sequence shown here is derived from an EMBL/GenBank/DDBJ whole genome shotgun (WGS) entry which is preliminary data.</text>
</comment>
<sequence>MMLLTPRNPDPHPARRIGDQPMANARRSSDRNPAAAAPPATSGTGHPPWAFAAVPVVHAVLSGAGRAEVAFVAFIFLNLQLLFWSGRRFEPSPPGSAASRRARLVLWALSATFMAAFTWKMTALLPQSFTIVAGAMAAAAMGFAVYVLRALSRLRRSDRPNHDLAKFLARWLDR</sequence>
<feature type="compositionally biased region" description="Basic and acidic residues" evidence="1">
    <location>
        <begin position="9"/>
        <end position="18"/>
    </location>
</feature>
<accession>A0A8T0TNB6</accession>
<dbReference type="EMBL" id="CM029043">
    <property type="protein sequence ID" value="KAG2609389.1"/>
    <property type="molecule type" value="Genomic_DNA"/>
</dbReference>
<gene>
    <name evidence="3" type="ORF">PVAP13_4KG033400</name>
</gene>
<dbReference type="AlphaFoldDB" id="A0A8T0TNB6"/>
<proteinExistence type="predicted"/>
<dbReference type="Proteomes" id="UP000823388">
    <property type="component" value="Chromosome 4K"/>
</dbReference>
<feature type="region of interest" description="Disordered" evidence="1">
    <location>
        <begin position="1"/>
        <end position="43"/>
    </location>
</feature>
<protein>
    <submittedName>
        <fullName evidence="3">Uncharacterized protein</fullName>
    </submittedName>
</protein>
<evidence type="ECO:0000313" key="3">
    <source>
        <dbReference type="EMBL" id="KAG2609389.1"/>
    </source>
</evidence>
<keyword evidence="4" id="KW-1185">Reference proteome</keyword>
<keyword evidence="2" id="KW-0472">Membrane</keyword>
<feature type="compositionally biased region" description="Low complexity" evidence="1">
    <location>
        <begin position="23"/>
        <end position="40"/>
    </location>
</feature>
<dbReference type="PANTHER" id="PTHR46610:SF19">
    <property type="entry name" value="OS06G0147400 PROTEIN"/>
    <property type="match status" value="1"/>
</dbReference>
<feature type="transmembrane region" description="Helical" evidence="2">
    <location>
        <begin position="64"/>
        <end position="84"/>
    </location>
</feature>
<dbReference type="InterPro" id="IPR045501">
    <property type="entry name" value="DUF6490"/>
</dbReference>
<dbReference type="PANTHER" id="PTHR46610">
    <property type="entry name" value="OS05G0181300 PROTEIN"/>
    <property type="match status" value="1"/>
</dbReference>
<dbReference type="Pfam" id="PF20100">
    <property type="entry name" value="DUF6490"/>
    <property type="match status" value="1"/>
</dbReference>
<name>A0A8T0TNB6_PANVG</name>
<organism evidence="3 4">
    <name type="scientific">Panicum virgatum</name>
    <name type="common">Blackwell switchgrass</name>
    <dbReference type="NCBI Taxonomy" id="38727"/>
    <lineage>
        <taxon>Eukaryota</taxon>
        <taxon>Viridiplantae</taxon>
        <taxon>Streptophyta</taxon>
        <taxon>Embryophyta</taxon>
        <taxon>Tracheophyta</taxon>
        <taxon>Spermatophyta</taxon>
        <taxon>Magnoliopsida</taxon>
        <taxon>Liliopsida</taxon>
        <taxon>Poales</taxon>
        <taxon>Poaceae</taxon>
        <taxon>PACMAD clade</taxon>
        <taxon>Panicoideae</taxon>
        <taxon>Panicodae</taxon>
        <taxon>Paniceae</taxon>
        <taxon>Panicinae</taxon>
        <taxon>Panicum</taxon>
        <taxon>Panicum sect. Hiantes</taxon>
    </lineage>
</organism>
<evidence type="ECO:0000256" key="2">
    <source>
        <dbReference type="SAM" id="Phobius"/>
    </source>
</evidence>